<gene>
    <name evidence="2" type="ORF">J2Z69_003734</name>
</gene>
<dbReference type="GO" id="GO:0005840">
    <property type="term" value="C:ribosome"/>
    <property type="evidence" value="ECO:0007669"/>
    <property type="project" value="UniProtKB-KW"/>
</dbReference>
<organism evidence="2 3">
    <name type="scientific">Paenibacillus shirakamiensis</name>
    <dbReference type="NCBI Taxonomy" id="1265935"/>
    <lineage>
        <taxon>Bacteria</taxon>
        <taxon>Bacillati</taxon>
        <taxon>Bacillota</taxon>
        <taxon>Bacilli</taxon>
        <taxon>Bacillales</taxon>
        <taxon>Paenibacillaceae</taxon>
        <taxon>Paenibacillus</taxon>
    </lineage>
</organism>
<dbReference type="Gene3D" id="3.30.1330.30">
    <property type="match status" value="1"/>
</dbReference>
<reference evidence="2 3" key="1">
    <citation type="submission" date="2021-03" db="EMBL/GenBank/DDBJ databases">
        <title>Genomic Encyclopedia of Type Strains, Phase IV (KMG-IV): sequencing the most valuable type-strain genomes for metagenomic binning, comparative biology and taxonomic classification.</title>
        <authorList>
            <person name="Goeker M."/>
        </authorList>
    </citation>
    <scope>NUCLEOTIDE SEQUENCE [LARGE SCALE GENOMIC DNA]</scope>
    <source>
        <strain evidence="2 3">DSM 26806</strain>
    </source>
</reference>
<dbReference type="InterPro" id="IPR004038">
    <property type="entry name" value="Ribosomal_eL8/eL30/eS12/Gad45"/>
</dbReference>
<feature type="domain" description="Ribosomal protein eL8/eL30/eS12/Gadd45" evidence="1">
    <location>
        <begin position="10"/>
        <end position="82"/>
    </location>
</feature>
<comment type="caution">
    <text evidence="2">The sequence shown here is derived from an EMBL/GenBank/DDBJ whole genome shotgun (WGS) entry which is preliminary data.</text>
</comment>
<dbReference type="InterPro" id="IPR029064">
    <property type="entry name" value="Ribosomal_eL30-like_sf"/>
</dbReference>
<name>A0ABS4JLN8_9BACL</name>
<keyword evidence="3" id="KW-1185">Reference proteome</keyword>
<evidence type="ECO:0000259" key="1">
    <source>
        <dbReference type="Pfam" id="PF01248"/>
    </source>
</evidence>
<keyword evidence="2" id="KW-0687">Ribonucleoprotein</keyword>
<dbReference type="PRINTS" id="PR00884">
    <property type="entry name" value="RIBOSOMALHS6"/>
</dbReference>
<proteinExistence type="predicted"/>
<keyword evidence="2" id="KW-0689">Ribosomal protein</keyword>
<dbReference type="Proteomes" id="UP001519288">
    <property type="component" value="Unassembled WGS sequence"/>
</dbReference>
<evidence type="ECO:0000313" key="3">
    <source>
        <dbReference type="Proteomes" id="UP001519288"/>
    </source>
</evidence>
<dbReference type="EMBL" id="JAGGLD010000010">
    <property type="protein sequence ID" value="MBP2002627.1"/>
    <property type="molecule type" value="Genomic_DNA"/>
</dbReference>
<evidence type="ECO:0000313" key="2">
    <source>
        <dbReference type="EMBL" id="MBP2002627.1"/>
    </source>
</evidence>
<dbReference type="RefSeq" id="WP_209866027.1">
    <property type="nucleotide sequence ID" value="NZ_JAGGLD010000010.1"/>
</dbReference>
<accession>A0ABS4JLN8</accession>
<dbReference type="SUPFAM" id="SSF55315">
    <property type="entry name" value="L30e-like"/>
    <property type="match status" value="1"/>
</dbReference>
<dbReference type="Pfam" id="PF01248">
    <property type="entry name" value="Ribosomal_L7Ae"/>
    <property type="match status" value="1"/>
</dbReference>
<sequence>MSDHRGLLTAHVKIGAKQTAKAIEHGEVDEVYIAQDADPRITSKIIGLCTKLSIQVTYVDTMKELGKACGIDVGAAVVAIVKQ</sequence>
<protein>
    <submittedName>
        <fullName evidence="2">Large subunit ribosomal protein L7A</fullName>
    </submittedName>
</protein>